<dbReference type="VEuPathDB" id="TriTrypDB:Tc_MARK_589"/>
<protein>
    <recommendedName>
        <fullName evidence="3">Aminotransferase class V domain-containing protein</fullName>
    </recommendedName>
</protein>
<dbReference type="VEuPathDB" id="TriTrypDB:ECC02_002843"/>
<keyword evidence="1" id="KW-0663">Pyridoxal phosphate</keyword>
<dbReference type="PANTHER" id="PTHR43092:SF2">
    <property type="entry name" value="HERCYNYLCYSTEINE SULFOXIDE LYASE"/>
    <property type="match status" value="1"/>
</dbReference>
<dbReference type="VEuPathDB" id="TriTrypDB:TCDM_08607"/>
<evidence type="ECO:0000313" key="6">
    <source>
        <dbReference type="Proteomes" id="UP000246121"/>
    </source>
</evidence>
<organism evidence="5 6">
    <name type="scientific">Trypanosoma cruzi</name>
    <dbReference type="NCBI Taxonomy" id="5693"/>
    <lineage>
        <taxon>Eukaryota</taxon>
        <taxon>Discoba</taxon>
        <taxon>Euglenozoa</taxon>
        <taxon>Kinetoplastea</taxon>
        <taxon>Metakinetoplastina</taxon>
        <taxon>Trypanosomatida</taxon>
        <taxon>Trypanosomatidae</taxon>
        <taxon>Trypanosoma</taxon>
        <taxon>Schizotrypanum</taxon>
    </lineage>
</organism>
<dbReference type="Proteomes" id="UP000246121">
    <property type="component" value="Unassembled WGS sequence"/>
</dbReference>
<feature type="domain" description="Aminotransferase class V" evidence="3">
    <location>
        <begin position="175"/>
        <end position="417"/>
    </location>
</feature>
<reference evidence="5 6" key="1">
    <citation type="journal article" date="2018" name="Microb. Genom.">
        <title>Expanding an expanded genome: long-read sequencing of Trypanosoma cruzi.</title>
        <authorList>
            <person name="Berna L."/>
            <person name="Rodriguez M."/>
            <person name="Chiribao M.L."/>
            <person name="Parodi-Talice A."/>
            <person name="Pita S."/>
            <person name="Rijo G."/>
            <person name="Alvarez-Valin F."/>
            <person name="Robello C."/>
        </authorList>
    </citation>
    <scope>NUCLEOTIDE SEQUENCE [LARGE SCALE GENOMIC DNA]</scope>
    <source>
        <strain evidence="5 6">Dm28c</strain>
    </source>
</reference>
<dbReference type="Pfam" id="PF00266">
    <property type="entry name" value="Aminotran_5"/>
    <property type="match status" value="1"/>
</dbReference>
<dbReference type="VEuPathDB" id="TriTrypDB:C4B63_112g31"/>
<dbReference type="SUPFAM" id="SSF53383">
    <property type="entry name" value="PLP-dependent transferases"/>
    <property type="match status" value="1"/>
</dbReference>
<dbReference type="InterPro" id="IPR015424">
    <property type="entry name" value="PyrdxlP-dep_Trfase"/>
</dbReference>
<dbReference type="VEuPathDB" id="TriTrypDB:TcBrA4_0089010"/>
<dbReference type="VEuPathDB" id="TriTrypDB:TcCLB.506779.140"/>
<feature type="region of interest" description="Disordered" evidence="2">
    <location>
        <begin position="524"/>
        <end position="555"/>
    </location>
</feature>
<dbReference type="VEuPathDB" id="TriTrypDB:TCSYLVIO_001743"/>
<dbReference type="VEuPathDB" id="TriTrypDB:TcCLB.511153.70"/>
<dbReference type="VEuPathDB" id="TriTrypDB:C4B63_30g110"/>
<dbReference type="InterPro" id="IPR015422">
    <property type="entry name" value="PyrdxlP-dep_Trfase_small"/>
</dbReference>
<evidence type="ECO:0000259" key="3">
    <source>
        <dbReference type="Pfam" id="PF00266"/>
    </source>
</evidence>
<evidence type="ECO:0000256" key="2">
    <source>
        <dbReference type="SAM" id="MobiDB-lite"/>
    </source>
</evidence>
<accession>A0A2V2VDR2</accession>
<comment type="caution">
    <text evidence="5">The sequence shown here is derived from an EMBL/GenBank/DDBJ whole genome shotgun (WGS) entry which is preliminary data.</text>
</comment>
<dbReference type="InterPro" id="IPR000192">
    <property type="entry name" value="Aminotrans_V_dom"/>
</dbReference>
<dbReference type="VEuPathDB" id="TriTrypDB:BCY84_04420"/>
<dbReference type="EMBL" id="PRFA01000112">
    <property type="protein sequence ID" value="PWU86730.1"/>
    <property type="molecule type" value="Genomic_DNA"/>
</dbReference>
<dbReference type="Gene3D" id="3.40.640.10">
    <property type="entry name" value="Type I PLP-dependent aspartate aminotransferase-like (Major domain)"/>
    <property type="match status" value="1"/>
</dbReference>
<dbReference type="VEuPathDB" id="TriTrypDB:TcG_06848"/>
<gene>
    <name evidence="4" type="ORF">C4B63_112g31</name>
    <name evidence="5" type="ORF">C4B63_30g110</name>
</gene>
<evidence type="ECO:0000313" key="4">
    <source>
        <dbReference type="EMBL" id="PWU86730.1"/>
    </source>
</evidence>
<dbReference type="VEuPathDB" id="TriTrypDB:TcYC6_0044690"/>
<dbReference type="VEuPathDB" id="TriTrypDB:C3747_198g60"/>
<proteinExistence type="predicted"/>
<evidence type="ECO:0000313" key="5">
    <source>
        <dbReference type="EMBL" id="PWU93722.1"/>
    </source>
</evidence>
<dbReference type="VEuPathDB" id="TriTrypDB:TcCL_NonESM07285"/>
<dbReference type="InterPro" id="IPR015421">
    <property type="entry name" value="PyrdxlP-dep_Trfase_major"/>
</dbReference>
<evidence type="ECO:0000256" key="1">
    <source>
        <dbReference type="ARBA" id="ARBA00022898"/>
    </source>
</evidence>
<sequence>MPEETVAPEPSSDDEASKWLISNIPPEFLKRLDTLDDAAFMMDISSYEGFGSFHSENVEGLVARENGKYRPPPLPPFAKRVLGRSDLRQVETARNEKEKMEIRDRSVQLCEFGLPFRHEHFTITPEFVFINHGAFGGSLRGAVAIKHGYEDLMEQQVVKYMDRELLPLIVYSVRRLAEFINADAKQIVLIQNATFALNCAMQLIEKDDVVVFFDTEYLSVYKMMYFRCNDVGASLHEISLLNYLHDASIMGNDEALTEEICRQLPSGCTTAVFDYIASTTALCIPVFTHIIPALRRHGVKTIIVDGAHAPLQLDLNFKELQPESQPSIFVGNLHKWFSSPKSVGFMWVHNSLLDSFHSVVISHGAGDGLLSEFIWDGTRDYGAYLCIPAVVDFWRAQGLDRVRNHCANLLQSAANMLTHHFGTRPVARHAPFMSLVELPEALQGPPLTAKHIQDLLHEVYKLEVPIKRVEGRFYVRISAFVYNTPSEYVYLREALLGIARNRLLSLWRQRSTALEAGTPVVDPPKVPFEKRNREQGGCGVSGLEPPPRKRRGIMF</sequence>
<dbReference type="Gene3D" id="3.90.1150.10">
    <property type="entry name" value="Aspartate Aminotransferase, domain 1"/>
    <property type="match status" value="1"/>
</dbReference>
<dbReference type="AlphaFoldDB" id="A0A2V2VDR2"/>
<name>A0A2V2VDR2_TRYCR</name>
<dbReference type="EMBL" id="PRFA01000030">
    <property type="protein sequence ID" value="PWU93722.1"/>
    <property type="molecule type" value="Genomic_DNA"/>
</dbReference>
<dbReference type="PANTHER" id="PTHR43092">
    <property type="entry name" value="L-CYSTEINE DESULFHYDRASE"/>
    <property type="match status" value="1"/>
</dbReference>